<dbReference type="RefSeq" id="WP_309416213.1">
    <property type="nucleotide sequence ID" value="NZ_CP187658.1"/>
</dbReference>
<dbReference type="AlphaFoldDB" id="A0AAE4BAL8"/>
<proteinExistence type="predicted"/>
<protein>
    <submittedName>
        <fullName evidence="2">Uncharacterized protein</fullName>
    </submittedName>
</protein>
<dbReference type="Proteomes" id="UP001182042">
    <property type="component" value="Unassembled WGS sequence"/>
</dbReference>
<evidence type="ECO:0000313" key="2">
    <source>
        <dbReference type="EMBL" id="MDR4251602.1"/>
    </source>
</evidence>
<accession>A0AAE4BAL8</accession>
<evidence type="ECO:0000256" key="1">
    <source>
        <dbReference type="SAM" id="Phobius"/>
    </source>
</evidence>
<organism evidence="2 3">
    <name type="scientific">Bacillus pumilus</name>
    <name type="common">Bacillus mesentericus</name>
    <dbReference type="NCBI Taxonomy" id="1408"/>
    <lineage>
        <taxon>Bacteria</taxon>
        <taxon>Bacillati</taxon>
        <taxon>Bacillota</taxon>
        <taxon>Bacilli</taxon>
        <taxon>Bacillales</taxon>
        <taxon>Bacillaceae</taxon>
        <taxon>Bacillus</taxon>
    </lineage>
</organism>
<sequence length="69" mass="8032">MNGITILENLTELGQIILFLWSYAFYWRLVKTKRERKLSLYERVLKFFVMFGLISWGGIILGACTVGVN</sequence>
<dbReference type="EMBL" id="VKQA01000004">
    <property type="protein sequence ID" value="MDR4251602.1"/>
    <property type="molecule type" value="Genomic_DNA"/>
</dbReference>
<keyword evidence="1" id="KW-0472">Membrane</keyword>
<comment type="caution">
    <text evidence="2">The sequence shown here is derived from an EMBL/GenBank/DDBJ whole genome shotgun (WGS) entry which is preliminary data.</text>
</comment>
<gene>
    <name evidence="2" type="ORF">FO508_14830</name>
</gene>
<reference evidence="2" key="1">
    <citation type="submission" date="2019-07" db="EMBL/GenBank/DDBJ databases">
        <title>Phylogenomic Reclassification of ATCC Bacillus Strains and Various Taxa within the Genus Bacillus.</title>
        <authorList>
            <person name="Riojas M.A."/>
            <person name="Frank A.M."/>
            <person name="Fenn S.L."/>
            <person name="King S."/>
            <person name="Brower S."/>
            <person name="Hazbon M.H."/>
        </authorList>
    </citation>
    <scope>NUCLEOTIDE SEQUENCE</scope>
    <source>
        <strain evidence="2">ATCC 27142</strain>
    </source>
</reference>
<keyword evidence="1" id="KW-1133">Transmembrane helix</keyword>
<keyword evidence="1" id="KW-0812">Transmembrane</keyword>
<evidence type="ECO:0000313" key="3">
    <source>
        <dbReference type="Proteomes" id="UP001182042"/>
    </source>
</evidence>
<feature type="transmembrane region" description="Helical" evidence="1">
    <location>
        <begin position="6"/>
        <end position="26"/>
    </location>
</feature>
<name>A0AAE4BAL8_BACPU</name>
<feature type="transmembrane region" description="Helical" evidence="1">
    <location>
        <begin position="47"/>
        <end position="68"/>
    </location>
</feature>